<organism evidence="3 4">
    <name type="scientific">Trueperella bernardiae</name>
    <dbReference type="NCBI Taxonomy" id="59561"/>
    <lineage>
        <taxon>Bacteria</taxon>
        <taxon>Bacillati</taxon>
        <taxon>Actinomycetota</taxon>
        <taxon>Actinomycetes</taxon>
        <taxon>Actinomycetales</taxon>
        <taxon>Actinomycetaceae</taxon>
        <taxon>Trueperella</taxon>
    </lineage>
</organism>
<dbReference type="RefSeq" id="WP_062612922.1">
    <property type="nucleotide sequence ID" value="NZ_LNIZ01000002.1"/>
</dbReference>
<protein>
    <recommendedName>
        <fullName evidence="5">PQQ enzyme repeat protein</fullName>
    </recommendedName>
</protein>
<keyword evidence="4" id="KW-1185">Reference proteome</keyword>
<feature type="compositionally biased region" description="Low complexity" evidence="1">
    <location>
        <begin position="25"/>
        <end position="38"/>
    </location>
</feature>
<dbReference type="PROSITE" id="PS51257">
    <property type="entry name" value="PROKAR_LIPOPROTEIN"/>
    <property type="match status" value="1"/>
</dbReference>
<feature type="region of interest" description="Disordered" evidence="1">
    <location>
        <begin position="347"/>
        <end position="390"/>
    </location>
</feature>
<evidence type="ECO:0000313" key="3">
    <source>
        <dbReference type="EMBL" id="KTF04561.1"/>
    </source>
</evidence>
<accession>A0A0W1KKR0</accession>
<feature type="region of interest" description="Disordered" evidence="1">
    <location>
        <begin position="25"/>
        <end position="68"/>
    </location>
</feature>
<keyword evidence="2" id="KW-0732">Signal</keyword>
<reference evidence="3 4" key="1">
    <citation type="submission" date="2015-11" db="EMBL/GenBank/DDBJ databases">
        <title>Draft Genome Sequence of the Type Strain Trueperella bernardiae LCDC 89-0504T, Isolated from Blood Culture.</title>
        <authorList>
            <person name="Bernier A.-M."/>
            <person name="Bernard K."/>
        </authorList>
    </citation>
    <scope>NUCLEOTIDE SEQUENCE [LARGE SCALE GENOMIC DNA]</scope>
    <source>
        <strain evidence="3 4">LCDC 89-0504</strain>
    </source>
</reference>
<evidence type="ECO:0008006" key="5">
    <source>
        <dbReference type="Google" id="ProtNLM"/>
    </source>
</evidence>
<proteinExistence type="predicted"/>
<dbReference type="STRING" id="59561.AQZ59_00545"/>
<evidence type="ECO:0000256" key="1">
    <source>
        <dbReference type="SAM" id="MobiDB-lite"/>
    </source>
</evidence>
<dbReference type="PATRIC" id="fig|59561.3.peg.537"/>
<evidence type="ECO:0000313" key="4">
    <source>
        <dbReference type="Proteomes" id="UP000054404"/>
    </source>
</evidence>
<dbReference type="EMBL" id="LNIZ01000002">
    <property type="protein sequence ID" value="KTF04561.1"/>
    <property type="molecule type" value="Genomic_DNA"/>
</dbReference>
<feature type="chain" id="PRO_5038485519" description="PQQ enzyme repeat protein" evidence="2">
    <location>
        <begin position="21"/>
        <end position="469"/>
    </location>
</feature>
<feature type="signal peptide" evidence="2">
    <location>
        <begin position="1"/>
        <end position="20"/>
    </location>
</feature>
<comment type="caution">
    <text evidence="3">The sequence shown here is derived from an EMBL/GenBank/DDBJ whole genome shotgun (WGS) entry which is preliminary data.</text>
</comment>
<feature type="compositionally biased region" description="Gly residues" evidence="1">
    <location>
        <begin position="356"/>
        <end position="371"/>
    </location>
</feature>
<feature type="compositionally biased region" description="Low complexity" evidence="1">
    <location>
        <begin position="155"/>
        <end position="173"/>
    </location>
</feature>
<sequence length="469" mass="47152">MRKRAVALVLAGCAVLTACTDVTKPASPTATPSAPDSAGVPGAGEPSAEPTPEPVRNPYEGGAERDWSVELPGQPTAVVYDRQSGTLIAALAEARGTQLHAFSVSSSGRTLPIWTYDIPDATDILAMDASSGSVFVSVGDAGAGSGDAGSGGAGAAEANAGGADAGRATASSGKMTDAVPSDFIVLGARSGAEELRWTRAHVLDTEVPWLVGAYDAGAGIVRLGRDSVLAAVIDSGGRVIEDERLFTADAQVRLGIDIVDTGIPGTAGTTFVTYPGLSKVSGDKCWSVTDGIVCVGAGQVVEYDARANLRRETPLRAGSAGEVYEVAGMDPDVTARELAEALAERADAAGVDSAGEGAGGSGSGASGGAGTGESDSADSDVPEADKPAANARDRATVAVLADGRWLTDIPAGAEPFARGAPFAQAGNAIVNLVTGEALVEDALVGEGHSADMFFEWDGSALHYLRPLGR</sequence>
<evidence type="ECO:0000256" key="2">
    <source>
        <dbReference type="SAM" id="SignalP"/>
    </source>
</evidence>
<name>A0A0W1KKR0_9ACTO</name>
<dbReference type="AlphaFoldDB" id="A0A0W1KKR0"/>
<gene>
    <name evidence="3" type="ORF">AQZ59_00545</name>
</gene>
<dbReference type="OrthoDB" id="3268843at2"/>
<feature type="region of interest" description="Disordered" evidence="1">
    <location>
        <begin position="146"/>
        <end position="173"/>
    </location>
</feature>
<dbReference type="Proteomes" id="UP000054404">
    <property type="component" value="Unassembled WGS sequence"/>
</dbReference>